<protein>
    <submittedName>
        <fullName evidence="1">27735_t:CDS:1</fullName>
    </submittedName>
</protein>
<dbReference type="Proteomes" id="UP000789920">
    <property type="component" value="Unassembled WGS sequence"/>
</dbReference>
<reference evidence="1" key="1">
    <citation type="submission" date="2021-06" db="EMBL/GenBank/DDBJ databases">
        <authorList>
            <person name="Kallberg Y."/>
            <person name="Tangrot J."/>
            <person name="Rosling A."/>
        </authorList>
    </citation>
    <scope>NUCLEOTIDE SEQUENCE</scope>
    <source>
        <strain evidence="1">MA461A</strain>
    </source>
</reference>
<sequence>QTPKIIIDGVFNKSVSKPINLHPGYDLEYVKKYYMECGSYNYNRIENMYKLEKRYDDLAIIRPR</sequence>
<accession>A0ACA9SS48</accession>
<name>A0ACA9SS48_9GLOM</name>
<dbReference type="EMBL" id="CAJVQC010156610">
    <property type="protein sequence ID" value="CAG8847571.1"/>
    <property type="molecule type" value="Genomic_DNA"/>
</dbReference>
<feature type="non-terminal residue" evidence="1">
    <location>
        <position position="1"/>
    </location>
</feature>
<gene>
    <name evidence="1" type="ORF">RPERSI_LOCUS34699</name>
</gene>
<evidence type="ECO:0000313" key="1">
    <source>
        <dbReference type="EMBL" id="CAG8847571.1"/>
    </source>
</evidence>
<comment type="caution">
    <text evidence="1">The sequence shown here is derived from an EMBL/GenBank/DDBJ whole genome shotgun (WGS) entry which is preliminary data.</text>
</comment>
<keyword evidence="2" id="KW-1185">Reference proteome</keyword>
<organism evidence="1 2">
    <name type="scientific">Racocetra persica</name>
    <dbReference type="NCBI Taxonomy" id="160502"/>
    <lineage>
        <taxon>Eukaryota</taxon>
        <taxon>Fungi</taxon>
        <taxon>Fungi incertae sedis</taxon>
        <taxon>Mucoromycota</taxon>
        <taxon>Glomeromycotina</taxon>
        <taxon>Glomeromycetes</taxon>
        <taxon>Diversisporales</taxon>
        <taxon>Gigasporaceae</taxon>
        <taxon>Racocetra</taxon>
    </lineage>
</organism>
<proteinExistence type="predicted"/>
<evidence type="ECO:0000313" key="2">
    <source>
        <dbReference type="Proteomes" id="UP000789920"/>
    </source>
</evidence>